<reference evidence="1" key="2">
    <citation type="journal article" date="2015" name="Fish Shellfish Immunol.">
        <title>Early steps in the European eel (Anguilla anguilla)-Vibrio vulnificus interaction in the gills: Role of the RtxA13 toxin.</title>
        <authorList>
            <person name="Callol A."/>
            <person name="Pajuelo D."/>
            <person name="Ebbesson L."/>
            <person name="Teles M."/>
            <person name="MacKenzie S."/>
            <person name="Amaro C."/>
        </authorList>
    </citation>
    <scope>NUCLEOTIDE SEQUENCE</scope>
</reference>
<organism evidence="1">
    <name type="scientific">Anguilla anguilla</name>
    <name type="common">European freshwater eel</name>
    <name type="synonym">Muraena anguilla</name>
    <dbReference type="NCBI Taxonomy" id="7936"/>
    <lineage>
        <taxon>Eukaryota</taxon>
        <taxon>Metazoa</taxon>
        <taxon>Chordata</taxon>
        <taxon>Craniata</taxon>
        <taxon>Vertebrata</taxon>
        <taxon>Euteleostomi</taxon>
        <taxon>Actinopterygii</taxon>
        <taxon>Neopterygii</taxon>
        <taxon>Teleostei</taxon>
        <taxon>Anguilliformes</taxon>
        <taxon>Anguillidae</taxon>
        <taxon>Anguilla</taxon>
    </lineage>
</organism>
<proteinExistence type="predicted"/>
<accession>A0A0E9VQE0</accession>
<sequence length="33" mass="3974">MLDLPICQYNIQQIRMSPKAFFGWKLINPCQLY</sequence>
<name>A0A0E9VQE0_ANGAN</name>
<protein>
    <submittedName>
        <fullName evidence="1">Uncharacterized protein</fullName>
    </submittedName>
</protein>
<reference evidence="1" key="1">
    <citation type="submission" date="2014-11" db="EMBL/GenBank/DDBJ databases">
        <authorList>
            <person name="Amaro Gonzalez C."/>
        </authorList>
    </citation>
    <scope>NUCLEOTIDE SEQUENCE</scope>
</reference>
<evidence type="ECO:0000313" key="1">
    <source>
        <dbReference type="EMBL" id="JAH79615.1"/>
    </source>
</evidence>
<dbReference type="AlphaFoldDB" id="A0A0E9VQE0"/>
<dbReference type="EMBL" id="GBXM01028962">
    <property type="protein sequence ID" value="JAH79615.1"/>
    <property type="molecule type" value="Transcribed_RNA"/>
</dbReference>